<sequence length="62" mass="7625">MDCCFCKRTYVTLTDGTDFWYYPVFIESCIVNGYRWNGNHWVENGIDLRKIRWFNCCERKKE</sequence>
<dbReference type="RefSeq" id="WP_097853932.1">
    <property type="nucleotide sequence ID" value="NZ_JBNTLZ010000002.1"/>
</dbReference>
<dbReference type="Proteomes" id="UP000461739">
    <property type="component" value="Unassembled WGS sequence"/>
</dbReference>
<evidence type="ECO:0000313" key="1">
    <source>
        <dbReference type="EMBL" id="KAB2447034.1"/>
    </source>
</evidence>
<evidence type="ECO:0000313" key="2">
    <source>
        <dbReference type="Proteomes" id="UP000461739"/>
    </source>
</evidence>
<name>A0AAN5XKF1_BACCE</name>
<comment type="caution">
    <text evidence="1">The sequence shown here is derived from an EMBL/GenBank/DDBJ whole genome shotgun (WGS) entry which is preliminary data.</text>
</comment>
<organism evidence="1 2">
    <name type="scientific">Bacillus cereus</name>
    <dbReference type="NCBI Taxonomy" id="1396"/>
    <lineage>
        <taxon>Bacteria</taxon>
        <taxon>Bacillati</taxon>
        <taxon>Bacillota</taxon>
        <taxon>Bacilli</taxon>
        <taxon>Bacillales</taxon>
        <taxon>Bacillaceae</taxon>
        <taxon>Bacillus</taxon>
        <taxon>Bacillus cereus group</taxon>
    </lineage>
</organism>
<gene>
    <name evidence="1" type="ORF">F8165_26080</name>
</gene>
<evidence type="ECO:0008006" key="3">
    <source>
        <dbReference type="Google" id="ProtNLM"/>
    </source>
</evidence>
<proteinExistence type="predicted"/>
<accession>A0AAN5XKF1</accession>
<reference evidence="1 2" key="1">
    <citation type="submission" date="2019-10" db="EMBL/GenBank/DDBJ databases">
        <title>Bacillus from the desert of Cuatro Cinegas, Coahuila.</title>
        <authorList>
            <person name="Olmedo-Alvarez G."/>
            <person name="Saldana S."/>
            <person name="Barcelo D."/>
        </authorList>
    </citation>
    <scope>NUCLEOTIDE SEQUENCE [LARGE SCALE GENOMIC DNA]</scope>
    <source>
        <strain evidence="1 2">CH316_11T</strain>
    </source>
</reference>
<protein>
    <recommendedName>
        <fullName evidence="3">Transporter</fullName>
    </recommendedName>
</protein>
<dbReference type="EMBL" id="WBPI01000023">
    <property type="protein sequence ID" value="KAB2447034.1"/>
    <property type="molecule type" value="Genomic_DNA"/>
</dbReference>
<dbReference type="AlphaFoldDB" id="A0AAN5XKF1"/>